<evidence type="ECO:0000313" key="2">
    <source>
        <dbReference type="EMBL" id="MFC0180789.1"/>
    </source>
</evidence>
<keyword evidence="1" id="KW-0732">Signal</keyword>
<accession>A0ABV6CCR5</accession>
<protein>
    <submittedName>
        <fullName evidence="2">Uncharacterized protein</fullName>
    </submittedName>
</protein>
<keyword evidence="3" id="KW-1185">Reference proteome</keyword>
<feature type="signal peptide" evidence="1">
    <location>
        <begin position="1"/>
        <end position="26"/>
    </location>
</feature>
<name>A0ABV6CCR5_9GAMM</name>
<dbReference type="EMBL" id="JBHLXE010000108">
    <property type="protein sequence ID" value="MFC0180789.1"/>
    <property type="molecule type" value="Genomic_DNA"/>
</dbReference>
<organism evidence="2 3">
    <name type="scientific">Thorsellia kenyensis</name>
    <dbReference type="NCBI Taxonomy" id="1549888"/>
    <lineage>
        <taxon>Bacteria</taxon>
        <taxon>Pseudomonadati</taxon>
        <taxon>Pseudomonadota</taxon>
        <taxon>Gammaproteobacteria</taxon>
        <taxon>Enterobacterales</taxon>
        <taxon>Thorselliaceae</taxon>
        <taxon>Thorsellia</taxon>
    </lineage>
</organism>
<comment type="caution">
    <text evidence="2">The sequence shown here is derived from an EMBL/GenBank/DDBJ whole genome shotgun (WGS) entry which is preliminary data.</text>
</comment>
<feature type="chain" id="PRO_5045651623" evidence="1">
    <location>
        <begin position="27"/>
        <end position="353"/>
    </location>
</feature>
<sequence length="353" mass="38346">MKRNFLKPIVISMALIGFTISSQVQAEMVNASSDKTQTIKGYYPSFDSIGTSIFFGTPGAIKVGDIIGLSSDMVGSDFFKLVDMDGDFPIPVNGGEYSVAWWAVKPKEGYKWADETGDLSEVREWSHVDAVLIPDIHYVKTANTTTSQAVQIPGGFAGSRIAFSIVPETELGDPNKGQALYAPDINFFWKNSDPNQKPGMPLPGQSDHLKPESNGLIPQRLSNNPTGGGNTLGDSKFAAVIYEDINNDGIFTPGVDVLLTDAPKVNTQYVVDIKIFKSDGTSRPLNEKEQESIVWDFYLGENIIKDAGEGLGSYSFKTQINNASVSDIIKSFSPSGSQQGLSLRVNFEFDDAL</sequence>
<evidence type="ECO:0000256" key="1">
    <source>
        <dbReference type="SAM" id="SignalP"/>
    </source>
</evidence>
<gene>
    <name evidence="2" type="ORF">ACFFIT_11970</name>
</gene>
<reference evidence="2 3" key="1">
    <citation type="submission" date="2024-09" db="EMBL/GenBank/DDBJ databases">
        <authorList>
            <person name="Sun Q."/>
            <person name="Mori K."/>
        </authorList>
    </citation>
    <scope>NUCLEOTIDE SEQUENCE [LARGE SCALE GENOMIC DNA]</scope>
    <source>
        <strain evidence="2 3">CCM 8545</strain>
    </source>
</reference>
<dbReference type="RefSeq" id="WP_385877949.1">
    <property type="nucleotide sequence ID" value="NZ_JBHLXE010000108.1"/>
</dbReference>
<proteinExistence type="predicted"/>
<dbReference type="Proteomes" id="UP001589758">
    <property type="component" value="Unassembled WGS sequence"/>
</dbReference>
<evidence type="ECO:0000313" key="3">
    <source>
        <dbReference type="Proteomes" id="UP001589758"/>
    </source>
</evidence>